<feature type="region of interest" description="Disordered" evidence="1">
    <location>
        <begin position="124"/>
        <end position="143"/>
    </location>
</feature>
<dbReference type="Proteomes" id="UP000827092">
    <property type="component" value="Unassembled WGS sequence"/>
</dbReference>
<comment type="caution">
    <text evidence="2">The sequence shown here is derived from an EMBL/GenBank/DDBJ whole genome shotgun (WGS) entry which is preliminary data.</text>
</comment>
<protein>
    <submittedName>
        <fullName evidence="2">Uncharacterized protein</fullName>
    </submittedName>
</protein>
<dbReference type="AlphaFoldDB" id="A0AAV6VM52"/>
<evidence type="ECO:0000313" key="2">
    <source>
        <dbReference type="EMBL" id="KAG8197241.1"/>
    </source>
</evidence>
<gene>
    <name evidence="2" type="ORF">JTE90_007494</name>
</gene>
<name>A0AAV6VM52_9ARAC</name>
<proteinExistence type="predicted"/>
<reference evidence="2 3" key="1">
    <citation type="journal article" date="2022" name="Nat. Ecol. Evol.">
        <title>A masculinizing supergene underlies an exaggerated male reproductive morph in a spider.</title>
        <authorList>
            <person name="Hendrickx F."/>
            <person name="De Corte Z."/>
            <person name="Sonet G."/>
            <person name="Van Belleghem S.M."/>
            <person name="Kostlbacher S."/>
            <person name="Vangestel C."/>
        </authorList>
    </citation>
    <scope>NUCLEOTIDE SEQUENCE [LARGE SCALE GENOMIC DNA]</scope>
    <source>
        <strain evidence="2">W744_W776</strain>
    </source>
</reference>
<evidence type="ECO:0000313" key="3">
    <source>
        <dbReference type="Proteomes" id="UP000827092"/>
    </source>
</evidence>
<accession>A0AAV6VM52</accession>
<keyword evidence="3" id="KW-1185">Reference proteome</keyword>
<dbReference type="EMBL" id="JAFNEN010000057">
    <property type="protein sequence ID" value="KAG8197241.1"/>
    <property type="molecule type" value="Genomic_DNA"/>
</dbReference>
<organism evidence="2 3">
    <name type="scientific">Oedothorax gibbosus</name>
    <dbReference type="NCBI Taxonomy" id="931172"/>
    <lineage>
        <taxon>Eukaryota</taxon>
        <taxon>Metazoa</taxon>
        <taxon>Ecdysozoa</taxon>
        <taxon>Arthropoda</taxon>
        <taxon>Chelicerata</taxon>
        <taxon>Arachnida</taxon>
        <taxon>Araneae</taxon>
        <taxon>Araneomorphae</taxon>
        <taxon>Entelegynae</taxon>
        <taxon>Araneoidea</taxon>
        <taxon>Linyphiidae</taxon>
        <taxon>Erigoninae</taxon>
        <taxon>Oedothorax</taxon>
    </lineage>
</organism>
<evidence type="ECO:0000256" key="1">
    <source>
        <dbReference type="SAM" id="MobiDB-lite"/>
    </source>
</evidence>
<sequence length="197" mass="22875">MFCTFSFILSIYFMRIPTLEEDTDILDLLGPGDILPDKDGSFLRRFYRKVNRVRGLDLRLKQDKSCRFYCQPAIRNHESGVGSSLQDSEASVKIYIHLCLRCLRKKGLMDKVTEYRMRRRDTYATPSNQVTSPKVQTNFNPGNKKQLPHHAVFGGWISHALDKVDNKHRQEDFYKVNTKGFRKLLGRSSNPRGFLVV</sequence>